<evidence type="ECO:0000256" key="2">
    <source>
        <dbReference type="ARBA" id="ARBA00022723"/>
    </source>
</evidence>
<dbReference type="PANTHER" id="PTHR16515">
    <property type="entry name" value="PR DOMAIN ZINC FINGER PROTEIN"/>
    <property type="match status" value="1"/>
</dbReference>
<feature type="compositionally biased region" description="Low complexity" evidence="11">
    <location>
        <begin position="261"/>
        <end position="282"/>
    </location>
</feature>
<evidence type="ECO:0000259" key="12">
    <source>
        <dbReference type="PROSITE" id="PS50157"/>
    </source>
</evidence>
<comment type="subcellular location">
    <subcellularLocation>
        <location evidence="1">Nucleus</location>
    </subcellularLocation>
</comment>
<feature type="compositionally biased region" description="Polar residues" evidence="11">
    <location>
        <begin position="9"/>
        <end position="25"/>
    </location>
</feature>
<dbReference type="KEGG" id="scac:106089023"/>
<dbReference type="OrthoDB" id="9998363at2759"/>
<keyword evidence="14" id="KW-1185">Reference proteome</keyword>
<evidence type="ECO:0000256" key="1">
    <source>
        <dbReference type="ARBA" id="ARBA00004123"/>
    </source>
</evidence>
<dbReference type="InterPro" id="IPR050331">
    <property type="entry name" value="Zinc_finger"/>
</dbReference>
<gene>
    <name evidence="13" type="primary">106089023</name>
</gene>
<keyword evidence="3" id="KW-0677">Repeat</keyword>
<keyword evidence="4 10" id="KW-0863">Zinc-finger</keyword>
<evidence type="ECO:0000256" key="3">
    <source>
        <dbReference type="ARBA" id="ARBA00022737"/>
    </source>
</evidence>
<dbReference type="GO" id="GO:0010468">
    <property type="term" value="P:regulation of gene expression"/>
    <property type="evidence" value="ECO:0007669"/>
    <property type="project" value="TreeGrafter"/>
</dbReference>
<dbReference type="InterPro" id="IPR036236">
    <property type="entry name" value="Znf_C2H2_sf"/>
</dbReference>
<evidence type="ECO:0000313" key="14">
    <source>
        <dbReference type="Proteomes" id="UP000095300"/>
    </source>
</evidence>
<feature type="domain" description="C2H2-type" evidence="12">
    <location>
        <begin position="420"/>
        <end position="447"/>
    </location>
</feature>
<organism evidence="13 14">
    <name type="scientific">Stomoxys calcitrans</name>
    <name type="common">Stable fly</name>
    <name type="synonym">Conops calcitrans</name>
    <dbReference type="NCBI Taxonomy" id="35570"/>
    <lineage>
        <taxon>Eukaryota</taxon>
        <taxon>Metazoa</taxon>
        <taxon>Ecdysozoa</taxon>
        <taxon>Arthropoda</taxon>
        <taxon>Hexapoda</taxon>
        <taxon>Insecta</taxon>
        <taxon>Pterygota</taxon>
        <taxon>Neoptera</taxon>
        <taxon>Endopterygota</taxon>
        <taxon>Diptera</taxon>
        <taxon>Brachycera</taxon>
        <taxon>Muscomorpha</taxon>
        <taxon>Muscoidea</taxon>
        <taxon>Muscidae</taxon>
        <taxon>Stomoxys</taxon>
    </lineage>
</organism>
<evidence type="ECO:0000256" key="9">
    <source>
        <dbReference type="ARBA" id="ARBA00023242"/>
    </source>
</evidence>
<evidence type="ECO:0000256" key="5">
    <source>
        <dbReference type="ARBA" id="ARBA00022833"/>
    </source>
</evidence>
<dbReference type="AlphaFoldDB" id="A0A1I8NWJ2"/>
<keyword evidence="8" id="KW-0804">Transcription</keyword>
<reference evidence="13" key="1">
    <citation type="submission" date="2020-05" db="UniProtKB">
        <authorList>
            <consortium name="EnsemblMetazoa"/>
        </authorList>
    </citation>
    <scope>IDENTIFICATION</scope>
    <source>
        <strain evidence="13">USDA</strain>
    </source>
</reference>
<feature type="region of interest" description="Disordered" evidence="11">
    <location>
        <begin position="55"/>
        <end position="87"/>
    </location>
</feature>
<dbReference type="Pfam" id="PF00096">
    <property type="entry name" value="zf-C2H2"/>
    <property type="match status" value="3"/>
</dbReference>
<dbReference type="EnsemblMetazoa" id="SCAU002636-RA">
    <property type="protein sequence ID" value="SCAU002636-PA"/>
    <property type="gene ID" value="SCAU002636"/>
</dbReference>
<proteinExistence type="predicted"/>
<evidence type="ECO:0000256" key="10">
    <source>
        <dbReference type="PROSITE-ProRule" id="PRU00042"/>
    </source>
</evidence>
<dbReference type="PROSITE" id="PS00028">
    <property type="entry name" value="ZINC_FINGER_C2H2_1"/>
    <property type="match status" value="3"/>
</dbReference>
<name>A0A1I8NWJ2_STOCA</name>
<dbReference type="PROSITE" id="PS50157">
    <property type="entry name" value="ZINC_FINGER_C2H2_2"/>
    <property type="match status" value="3"/>
</dbReference>
<dbReference type="SUPFAM" id="SSF57667">
    <property type="entry name" value="beta-beta-alpha zinc fingers"/>
    <property type="match status" value="1"/>
</dbReference>
<feature type="region of interest" description="Disordered" evidence="11">
    <location>
        <begin position="476"/>
        <end position="497"/>
    </location>
</feature>
<dbReference type="Proteomes" id="UP000095300">
    <property type="component" value="Unassembled WGS sequence"/>
</dbReference>
<dbReference type="STRING" id="35570.A0A1I8NWJ2"/>
<evidence type="ECO:0000256" key="4">
    <source>
        <dbReference type="ARBA" id="ARBA00022771"/>
    </source>
</evidence>
<feature type="compositionally biased region" description="Pro residues" evidence="11">
    <location>
        <begin position="283"/>
        <end position="297"/>
    </location>
</feature>
<dbReference type="VEuPathDB" id="VectorBase:SCAU002636"/>
<feature type="compositionally biased region" description="Low complexity" evidence="11">
    <location>
        <begin position="55"/>
        <end position="68"/>
    </location>
</feature>
<keyword evidence="5" id="KW-0862">Zinc</keyword>
<feature type="region of interest" description="Disordered" evidence="11">
    <location>
        <begin position="261"/>
        <end position="301"/>
    </location>
</feature>
<dbReference type="GO" id="GO:0003677">
    <property type="term" value="F:DNA binding"/>
    <property type="evidence" value="ECO:0007669"/>
    <property type="project" value="UniProtKB-KW"/>
</dbReference>
<feature type="domain" description="C2H2-type" evidence="12">
    <location>
        <begin position="457"/>
        <end position="481"/>
    </location>
</feature>
<accession>A0A1I8NWJ2</accession>
<feature type="domain" description="C2H2-type" evidence="12">
    <location>
        <begin position="392"/>
        <end position="419"/>
    </location>
</feature>
<feature type="compositionally biased region" description="Low complexity" evidence="11">
    <location>
        <begin position="26"/>
        <end position="37"/>
    </location>
</feature>
<feature type="region of interest" description="Disordered" evidence="11">
    <location>
        <begin position="1"/>
        <end position="43"/>
    </location>
</feature>
<dbReference type="InterPro" id="IPR013087">
    <property type="entry name" value="Znf_C2H2_type"/>
</dbReference>
<dbReference type="FunFam" id="3.30.160.60:FF:000616">
    <property type="entry name" value="PR domain zinc finger protein 13"/>
    <property type="match status" value="1"/>
</dbReference>
<evidence type="ECO:0000313" key="13">
    <source>
        <dbReference type="EnsemblMetazoa" id="SCAU002636-PA"/>
    </source>
</evidence>
<evidence type="ECO:0000256" key="7">
    <source>
        <dbReference type="ARBA" id="ARBA00023125"/>
    </source>
</evidence>
<dbReference type="Gene3D" id="3.30.160.60">
    <property type="entry name" value="Classic Zinc Finger"/>
    <property type="match status" value="3"/>
</dbReference>
<dbReference type="PANTHER" id="PTHR16515:SF49">
    <property type="entry name" value="GASTRULA ZINC FINGER PROTEIN XLCGF49.1-LIKE-RELATED"/>
    <property type="match status" value="1"/>
</dbReference>
<evidence type="ECO:0000256" key="11">
    <source>
        <dbReference type="SAM" id="MobiDB-lite"/>
    </source>
</evidence>
<evidence type="ECO:0000256" key="6">
    <source>
        <dbReference type="ARBA" id="ARBA00023015"/>
    </source>
</evidence>
<protein>
    <recommendedName>
        <fullName evidence="12">C2H2-type domain-containing protein</fullName>
    </recommendedName>
</protein>
<dbReference type="GO" id="GO:0008270">
    <property type="term" value="F:zinc ion binding"/>
    <property type="evidence" value="ECO:0007669"/>
    <property type="project" value="UniProtKB-KW"/>
</dbReference>
<keyword evidence="2" id="KW-0479">Metal-binding</keyword>
<dbReference type="SMART" id="SM00355">
    <property type="entry name" value="ZnF_C2H2"/>
    <property type="match status" value="4"/>
</dbReference>
<dbReference type="GO" id="GO:0005634">
    <property type="term" value="C:nucleus"/>
    <property type="evidence" value="ECO:0007669"/>
    <property type="project" value="UniProtKB-SubCell"/>
</dbReference>
<sequence>MLPVLPSSHIVQQNRLVDNKTSNANSSRQTQSPTQPSGLKRSSSMIFRIEHLLPPTSSSAAPAPASSAGNSVTPPPSSSHQGSPKKSKFIKAGIHVTQAIAKDTQSVLFDTQDLITAAEVTTTESSTRVYCSLTPQGDKLSISASQMRKIKLSEDIHSYNALFELKGGQVMLRVVRDVEREEELVAWFGEELTLMMAIPFLTPLNIQGNNRYMCHWCHLTFETPNPLKIHLALGCGRHNIDVLWIRLHYALRAKQYTHTPARTSPLLPTTSSATSAPTLSPSYSPPPPQSPTQPTSPMPRFSAFKPISLSTPVNQQPQLAPPPTSLSVSLASALSVAPHHHTSSPHMSFLPSLSTAAFPHMSLLQPTSSNPLNAAAQIEAIVSNMGASKQGHLCIYCGKMYSRKYGLKIHIRTHTGFKPLKCKYCLRPFGDPSNLNKHIRLHLQSNANAGNAGSETYQCTLCHKTFGRRRDLQKHMENRHSESGLPTVEKPETSHSD</sequence>
<evidence type="ECO:0000256" key="8">
    <source>
        <dbReference type="ARBA" id="ARBA00023163"/>
    </source>
</evidence>
<keyword evidence="9" id="KW-0539">Nucleus</keyword>
<keyword evidence="6" id="KW-0805">Transcription regulation</keyword>
<keyword evidence="7" id="KW-0238">DNA-binding</keyword>